<reference evidence="2 3" key="1">
    <citation type="journal article" date="2009" name="Appl. Environ. Microbiol.">
        <title>Genomic analysis of 'Elusimicrobium minutum,' the first cultivated representative of the phylum 'Elusimicrobia' (formerly termite group 1).</title>
        <authorList>
            <person name="Herlemann D.P.R."/>
            <person name="Geissinger O."/>
            <person name="Ikeda-Ohtsubo W."/>
            <person name="Kunin V."/>
            <person name="Sun H."/>
            <person name="Lapidus A."/>
            <person name="Hugenholtz P."/>
            <person name="Brune A."/>
        </authorList>
    </citation>
    <scope>NUCLEOTIDE SEQUENCE [LARGE SCALE GENOMIC DNA]</scope>
    <source>
        <strain evidence="2 3">Pei191</strain>
    </source>
</reference>
<gene>
    <name evidence="2" type="ordered locus">Emin_1139</name>
</gene>
<feature type="transmembrane region" description="Helical" evidence="1">
    <location>
        <begin position="7"/>
        <end position="25"/>
    </location>
</feature>
<keyword evidence="1" id="KW-0472">Membrane</keyword>
<sequence length="262" mass="29160">MKKPRPKYINIFVISLILLAAAFWYTRLSEKDNSETDNSAEVYLEEENAEGITSSEAFEELFAEGEYAVPSEENSEDVLIRADSTLSAFEGTGIAGVAQKEKSIFDVVEEGEKNRGKNPITLPSLKVVTVEMDSSMPDPDTMPETILPIKEDAELAQERSITMLTAPVDYKIISTAAEYAAFKKTAKGKYPSVDFNKQSVVILESKSNLPDNIFEIAEVRAEGGKDIVDFRVNILGLKNKPESHTYKVVNRKIKKVELNQIL</sequence>
<evidence type="ECO:0000313" key="2">
    <source>
        <dbReference type="EMBL" id="ACC98691.1"/>
    </source>
</evidence>
<dbReference type="AlphaFoldDB" id="B2KDU5"/>
<organism evidence="2 3">
    <name type="scientific">Elusimicrobium minutum (strain Pei191)</name>
    <dbReference type="NCBI Taxonomy" id="445932"/>
    <lineage>
        <taxon>Bacteria</taxon>
        <taxon>Pseudomonadati</taxon>
        <taxon>Elusimicrobiota</taxon>
        <taxon>Elusimicrobia</taxon>
        <taxon>Elusimicrobiales</taxon>
        <taxon>Elusimicrobiaceae</taxon>
        <taxon>Elusimicrobium</taxon>
    </lineage>
</organism>
<keyword evidence="3" id="KW-1185">Reference proteome</keyword>
<accession>B2KDU5</accession>
<dbReference type="KEGG" id="emi:Emin_1139"/>
<keyword evidence="1" id="KW-0812">Transmembrane</keyword>
<evidence type="ECO:0000256" key="1">
    <source>
        <dbReference type="SAM" id="Phobius"/>
    </source>
</evidence>
<dbReference type="HOGENOM" id="CLU_1060648_0_0_0"/>
<dbReference type="Proteomes" id="UP000001029">
    <property type="component" value="Chromosome"/>
</dbReference>
<dbReference type="OrthoDB" id="9974873at2"/>
<dbReference type="STRING" id="445932.Emin_1139"/>
<protein>
    <submittedName>
        <fullName evidence="2">Uncharacterized protein</fullName>
    </submittedName>
</protein>
<name>B2KDU5_ELUMP</name>
<dbReference type="EMBL" id="CP001055">
    <property type="protein sequence ID" value="ACC98691.1"/>
    <property type="molecule type" value="Genomic_DNA"/>
</dbReference>
<dbReference type="RefSeq" id="WP_012415306.1">
    <property type="nucleotide sequence ID" value="NC_010644.1"/>
</dbReference>
<keyword evidence="1" id="KW-1133">Transmembrane helix</keyword>
<evidence type="ECO:0000313" key="3">
    <source>
        <dbReference type="Proteomes" id="UP000001029"/>
    </source>
</evidence>
<proteinExistence type="predicted"/>